<dbReference type="PANTHER" id="PTHR35632">
    <property type="entry name" value="MAJOR POLLEN ALLERGEN OLE E 6-LIKE"/>
    <property type="match status" value="1"/>
</dbReference>
<gene>
    <name evidence="3" type="ORF">E5676_scaffold266G002640</name>
    <name evidence="2" type="ORF">E6C27_scaffold122G00590</name>
</gene>
<name>A0A5D3DM52_CUCMM</name>
<sequence length="86" mass="9715">MAKKMMGVLLICIVVMAALEFSIANGEEKKDKYESKFDAKYKSCYESCEKECLQNGNNGQSFCEVKCDEDCDEKEVADKLRIDPAN</sequence>
<dbReference type="EMBL" id="SSTE01018075">
    <property type="protein sequence ID" value="KAA0039790.1"/>
    <property type="molecule type" value="Genomic_DNA"/>
</dbReference>
<feature type="signal peptide" evidence="1">
    <location>
        <begin position="1"/>
        <end position="26"/>
    </location>
</feature>
<dbReference type="Proteomes" id="UP000321393">
    <property type="component" value="Unassembled WGS sequence"/>
</dbReference>
<evidence type="ECO:0000313" key="5">
    <source>
        <dbReference type="Proteomes" id="UP000321947"/>
    </source>
</evidence>
<dbReference type="SUPFAM" id="SSF111388">
    <property type="entry name" value="Pollen allergen ole e 6"/>
    <property type="match status" value="1"/>
</dbReference>
<dbReference type="Gene3D" id="1.10.287.720">
    <property type="entry name" value="Pollen allergen ole e 6"/>
    <property type="match status" value="1"/>
</dbReference>
<evidence type="ECO:0000313" key="4">
    <source>
        <dbReference type="Proteomes" id="UP000321393"/>
    </source>
</evidence>
<evidence type="ECO:0000313" key="2">
    <source>
        <dbReference type="EMBL" id="KAA0039790.1"/>
    </source>
</evidence>
<organism evidence="3 5">
    <name type="scientific">Cucumis melo var. makuwa</name>
    <name type="common">Oriental melon</name>
    <dbReference type="NCBI Taxonomy" id="1194695"/>
    <lineage>
        <taxon>Eukaryota</taxon>
        <taxon>Viridiplantae</taxon>
        <taxon>Streptophyta</taxon>
        <taxon>Embryophyta</taxon>
        <taxon>Tracheophyta</taxon>
        <taxon>Spermatophyta</taxon>
        <taxon>Magnoliopsida</taxon>
        <taxon>eudicotyledons</taxon>
        <taxon>Gunneridae</taxon>
        <taxon>Pentapetalae</taxon>
        <taxon>rosids</taxon>
        <taxon>fabids</taxon>
        <taxon>Cucurbitales</taxon>
        <taxon>Cucurbitaceae</taxon>
        <taxon>Benincaseae</taxon>
        <taxon>Cucumis</taxon>
    </lineage>
</organism>
<protein>
    <submittedName>
        <fullName evidence="3">Carotenoid cleavage dioxygenase 7</fullName>
    </submittedName>
</protein>
<dbReference type="InterPro" id="IPR015333">
    <property type="entry name" value="Pollen_allergen_ole-e-6"/>
</dbReference>
<keyword evidence="1" id="KW-0732">Signal</keyword>
<evidence type="ECO:0000256" key="1">
    <source>
        <dbReference type="SAM" id="SignalP"/>
    </source>
</evidence>
<dbReference type="EMBL" id="SSTD01003912">
    <property type="protein sequence ID" value="TYK24707.1"/>
    <property type="molecule type" value="Genomic_DNA"/>
</dbReference>
<dbReference type="InterPro" id="IPR036466">
    <property type="entry name" value="Pollen_allergen_ole-e-6_sf"/>
</dbReference>
<evidence type="ECO:0000313" key="3">
    <source>
        <dbReference type="EMBL" id="TYK24707.1"/>
    </source>
</evidence>
<reference evidence="4 5" key="1">
    <citation type="submission" date="2019-08" db="EMBL/GenBank/DDBJ databases">
        <title>Draft genome sequences of two oriental melons (Cucumis melo L. var makuwa).</title>
        <authorList>
            <person name="Kwon S.-Y."/>
        </authorList>
    </citation>
    <scope>NUCLEOTIDE SEQUENCE [LARGE SCALE GENOMIC DNA]</scope>
    <source>
        <strain evidence="5">cv. Chang Bougi</strain>
        <strain evidence="4">cv. SW 3</strain>
        <tissue evidence="3">Leaf</tissue>
    </source>
</reference>
<comment type="caution">
    <text evidence="3">The sequence shown here is derived from an EMBL/GenBank/DDBJ whole genome shotgun (WGS) entry which is preliminary data.</text>
</comment>
<dbReference type="Proteomes" id="UP000321947">
    <property type="component" value="Unassembled WGS sequence"/>
</dbReference>
<dbReference type="PANTHER" id="PTHR35632:SF1">
    <property type="entry name" value="MAJOR POLLEN ALLERGEN OLE E 6-LIKE"/>
    <property type="match status" value="1"/>
</dbReference>
<dbReference type="AlphaFoldDB" id="A0A5D3DM52"/>
<accession>A0A5D3DM52</accession>
<keyword evidence="3" id="KW-0560">Oxidoreductase</keyword>
<dbReference type="OrthoDB" id="1869791at2759"/>
<dbReference type="Pfam" id="PF09253">
    <property type="entry name" value="Ole_e_6"/>
    <property type="match status" value="1"/>
</dbReference>
<proteinExistence type="predicted"/>
<keyword evidence="3" id="KW-0223">Dioxygenase</keyword>
<feature type="chain" id="PRO_5042723302" evidence="1">
    <location>
        <begin position="27"/>
        <end position="86"/>
    </location>
</feature>
<dbReference type="GO" id="GO:0051213">
    <property type="term" value="F:dioxygenase activity"/>
    <property type="evidence" value="ECO:0007669"/>
    <property type="project" value="UniProtKB-KW"/>
</dbReference>